<sequence length="308" mass="32867">MANPECNDFVMLNLELKNHPNIIVVCNILMELVALVPNCTCPTKAIGNWFWPLTKFAPLAERSDTGWVFGASGFLILKSAASKRRLLCSSTSPPASSSSSSGIRFTSSACPFSLLLVSLSLLRFLPLVTWLLSRASLSLMGNVLIRLYPGSTVESSLISEAVYLTMLLASLLSEGGLLGRMQALPPCCFAVPWVVESTALVLLSGCAAIRLCICALIVLSSDAPVPLWWNASGALSDWLVDGIAESVSLNLADAVFHSKGVMLLSGDAAGQWGSVAVVVCSFVKPGSRMSCQCELLIFQLIRHCLSLP</sequence>
<evidence type="ECO:0000313" key="1">
    <source>
        <dbReference type="EMBL" id="GMH30793.1"/>
    </source>
</evidence>
<reference evidence="1" key="1">
    <citation type="submission" date="2023-05" db="EMBL/GenBank/DDBJ databases">
        <title>Nepenthes gracilis genome sequencing.</title>
        <authorList>
            <person name="Fukushima K."/>
        </authorList>
    </citation>
    <scope>NUCLEOTIDE SEQUENCE</scope>
    <source>
        <strain evidence="1">SING2019-196</strain>
    </source>
</reference>
<proteinExistence type="predicted"/>
<dbReference type="AlphaFoldDB" id="A0AAD3Y676"/>
<dbReference type="EMBL" id="BSYO01000039">
    <property type="protein sequence ID" value="GMH30793.1"/>
    <property type="molecule type" value="Genomic_DNA"/>
</dbReference>
<accession>A0AAD3Y676</accession>
<name>A0AAD3Y676_NEPGR</name>
<keyword evidence="2" id="KW-1185">Reference proteome</keyword>
<organism evidence="1 2">
    <name type="scientific">Nepenthes gracilis</name>
    <name type="common">Slender pitcher plant</name>
    <dbReference type="NCBI Taxonomy" id="150966"/>
    <lineage>
        <taxon>Eukaryota</taxon>
        <taxon>Viridiplantae</taxon>
        <taxon>Streptophyta</taxon>
        <taxon>Embryophyta</taxon>
        <taxon>Tracheophyta</taxon>
        <taxon>Spermatophyta</taxon>
        <taxon>Magnoliopsida</taxon>
        <taxon>eudicotyledons</taxon>
        <taxon>Gunneridae</taxon>
        <taxon>Pentapetalae</taxon>
        <taxon>Caryophyllales</taxon>
        <taxon>Nepenthaceae</taxon>
        <taxon>Nepenthes</taxon>
    </lineage>
</organism>
<comment type="caution">
    <text evidence="1">The sequence shown here is derived from an EMBL/GenBank/DDBJ whole genome shotgun (WGS) entry which is preliminary data.</text>
</comment>
<dbReference type="Proteomes" id="UP001279734">
    <property type="component" value="Unassembled WGS sequence"/>
</dbReference>
<protein>
    <submittedName>
        <fullName evidence="1">Uncharacterized protein</fullName>
    </submittedName>
</protein>
<gene>
    <name evidence="1" type="ORF">Nepgr_032636</name>
</gene>
<evidence type="ECO:0000313" key="2">
    <source>
        <dbReference type="Proteomes" id="UP001279734"/>
    </source>
</evidence>